<dbReference type="Proteomes" id="UP001422759">
    <property type="component" value="Unassembled WGS sequence"/>
</dbReference>
<dbReference type="Pfam" id="PF00903">
    <property type="entry name" value="Glyoxalase"/>
    <property type="match status" value="1"/>
</dbReference>
<feature type="domain" description="VOC" evidence="2">
    <location>
        <begin position="5"/>
        <end position="140"/>
    </location>
</feature>
<dbReference type="InterPro" id="IPR004360">
    <property type="entry name" value="Glyas_Fos-R_dOase_dom"/>
</dbReference>
<accession>A0ABN3A132</accession>
<dbReference type="EMBL" id="BAAANT010000032">
    <property type="protein sequence ID" value="GAA2151693.1"/>
    <property type="molecule type" value="Genomic_DNA"/>
</dbReference>
<evidence type="ECO:0000259" key="2">
    <source>
        <dbReference type="PROSITE" id="PS51819"/>
    </source>
</evidence>
<dbReference type="InterPro" id="IPR029068">
    <property type="entry name" value="Glyas_Bleomycin-R_OHBP_Dase"/>
</dbReference>
<name>A0ABN3A132_9ACTN</name>
<dbReference type="PANTHER" id="PTHR21366">
    <property type="entry name" value="GLYOXALASE FAMILY PROTEIN"/>
    <property type="match status" value="1"/>
</dbReference>
<reference evidence="3 4" key="1">
    <citation type="journal article" date="2019" name="Int. J. Syst. Evol. Microbiol.">
        <title>The Global Catalogue of Microorganisms (GCM) 10K type strain sequencing project: providing services to taxonomists for standard genome sequencing and annotation.</title>
        <authorList>
            <consortium name="The Broad Institute Genomics Platform"/>
            <consortium name="The Broad Institute Genome Sequencing Center for Infectious Disease"/>
            <person name="Wu L."/>
            <person name="Ma J."/>
        </authorList>
    </citation>
    <scope>NUCLEOTIDE SEQUENCE [LARGE SCALE GENOMIC DNA]</scope>
    <source>
        <strain evidence="3 4">JCM 14560</strain>
    </source>
</reference>
<proteinExistence type="predicted"/>
<dbReference type="InterPro" id="IPR050383">
    <property type="entry name" value="GlyoxalaseI/FosfomycinResist"/>
</dbReference>
<evidence type="ECO:0000313" key="3">
    <source>
        <dbReference type="EMBL" id="GAA2151693.1"/>
    </source>
</evidence>
<dbReference type="SUPFAM" id="SSF54593">
    <property type="entry name" value="Glyoxalase/Bleomycin resistance protein/Dihydroxybiphenyl dioxygenase"/>
    <property type="match status" value="1"/>
</dbReference>
<dbReference type="InterPro" id="IPR037523">
    <property type="entry name" value="VOC_core"/>
</dbReference>
<dbReference type="PANTHER" id="PTHR21366:SF14">
    <property type="entry name" value="GLYOXALASE DOMAIN-CONTAINING PROTEIN 5"/>
    <property type="match status" value="1"/>
</dbReference>
<dbReference type="PROSITE" id="PS00934">
    <property type="entry name" value="GLYOXALASE_I_1"/>
    <property type="match status" value="1"/>
</dbReference>
<evidence type="ECO:0000256" key="1">
    <source>
        <dbReference type="ARBA" id="ARBA00022723"/>
    </source>
</evidence>
<organism evidence="3 4">
    <name type="scientific">Kitasatospora kazusensis</name>
    <dbReference type="NCBI Taxonomy" id="407974"/>
    <lineage>
        <taxon>Bacteria</taxon>
        <taxon>Bacillati</taxon>
        <taxon>Actinomycetota</taxon>
        <taxon>Actinomycetes</taxon>
        <taxon>Kitasatosporales</taxon>
        <taxon>Streptomycetaceae</taxon>
        <taxon>Kitasatospora</taxon>
    </lineage>
</organism>
<keyword evidence="4" id="KW-1185">Reference proteome</keyword>
<comment type="caution">
    <text evidence="3">The sequence shown here is derived from an EMBL/GenBank/DDBJ whole genome shotgun (WGS) entry which is preliminary data.</text>
</comment>
<sequence length="143" mass="15519">MMVYQLDHVVVWVADPVRSLAFYQEVMGLEPVRAVEYAAGEAPFVSVRLGPGTILDLMAVASAPKVDALTGVEGGAGNRLNHICLAMTETEFEALHQRLHAGGHGTTSPYLTNLYGARGNAPRSFYFTDPDGNVFEARYYDPA</sequence>
<evidence type="ECO:0000313" key="4">
    <source>
        <dbReference type="Proteomes" id="UP001422759"/>
    </source>
</evidence>
<keyword evidence="1" id="KW-0479">Metal-binding</keyword>
<gene>
    <name evidence="3" type="ORF">GCM10009760_47370</name>
</gene>
<dbReference type="CDD" id="cd06587">
    <property type="entry name" value="VOC"/>
    <property type="match status" value="1"/>
</dbReference>
<protein>
    <submittedName>
        <fullName evidence="3">VOC family protein</fullName>
    </submittedName>
</protein>
<dbReference type="PROSITE" id="PS51819">
    <property type="entry name" value="VOC"/>
    <property type="match status" value="1"/>
</dbReference>
<dbReference type="InterPro" id="IPR018146">
    <property type="entry name" value="Glyoxalase_1_CS"/>
</dbReference>
<dbReference type="Gene3D" id="3.10.180.10">
    <property type="entry name" value="2,3-Dihydroxybiphenyl 1,2-Dioxygenase, domain 1"/>
    <property type="match status" value="1"/>
</dbReference>